<keyword evidence="2" id="KW-1185">Reference proteome</keyword>
<gene>
    <name evidence="1" type="ORF">DSL72_007196</name>
</gene>
<reference evidence="1" key="1">
    <citation type="submission" date="2020-10" db="EMBL/GenBank/DDBJ databases">
        <title>Genome Sequence of Monilinia vaccinii-corymbosi Sheds Light on Mummy Berry Disease Infection of Blueberry and Mating Type.</title>
        <authorList>
            <person name="Yow A.G."/>
            <person name="Zhang Y."/>
            <person name="Bansal K."/>
            <person name="Eacker S.M."/>
            <person name="Sullivan S."/>
            <person name="Liachko I."/>
            <person name="Cubeta M.A."/>
            <person name="Rollins J.A."/>
            <person name="Ashrafi H."/>
        </authorList>
    </citation>
    <scope>NUCLEOTIDE SEQUENCE</scope>
    <source>
        <strain evidence="1">RL-1</strain>
    </source>
</reference>
<evidence type="ECO:0000313" key="1">
    <source>
        <dbReference type="EMBL" id="QSZ36072.1"/>
    </source>
</evidence>
<evidence type="ECO:0000313" key="2">
    <source>
        <dbReference type="Proteomes" id="UP000672032"/>
    </source>
</evidence>
<accession>A0A8A3PL03</accession>
<sequence length="89" mass="9839">MAPAPLLQFDMESGCTSVARGAGMPNIDRHSTFVADITHLCHLFLLFVLVRLLTPIEAVISAFTPNERESPARVYPVFQSLLQLKKVLS</sequence>
<organism evidence="1 2">
    <name type="scientific">Monilinia vaccinii-corymbosi</name>
    <dbReference type="NCBI Taxonomy" id="61207"/>
    <lineage>
        <taxon>Eukaryota</taxon>
        <taxon>Fungi</taxon>
        <taxon>Dikarya</taxon>
        <taxon>Ascomycota</taxon>
        <taxon>Pezizomycotina</taxon>
        <taxon>Leotiomycetes</taxon>
        <taxon>Helotiales</taxon>
        <taxon>Sclerotiniaceae</taxon>
        <taxon>Monilinia</taxon>
    </lineage>
</organism>
<proteinExistence type="predicted"/>
<dbReference type="Proteomes" id="UP000672032">
    <property type="component" value="Chromosome 6"/>
</dbReference>
<dbReference type="EMBL" id="CP063410">
    <property type="protein sequence ID" value="QSZ36072.1"/>
    <property type="molecule type" value="Genomic_DNA"/>
</dbReference>
<dbReference type="AlphaFoldDB" id="A0A8A3PL03"/>
<protein>
    <submittedName>
        <fullName evidence="1">Uncharacterized protein</fullName>
    </submittedName>
</protein>
<name>A0A8A3PL03_9HELO</name>